<dbReference type="KEGG" id="dvv:114329287"/>
<feature type="domain" description="Cathepsin propeptide inhibitor" evidence="2">
    <location>
        <begin position="27"/>
        <end position="87"/>
    </location>
</feature>
<evidence type="ECO:0000313" key="5">
    <source>
        <dbReference type="RefSeq" id="XP_028134133.1"/>
    </source>
</evidence>
<evidence type="ECO:0000259" key="2">
    <source>
        <dbReference type="SMART" id="SM00848"/>
    </source>
</evidence>
<dbReference type="InterPro" id="IPR013201">
    <property type="entry name" value="Prot_inhib_I29"/>
</dbReference>
<dbReference type="SMART" id="SM00848">
    <property type="entry name" value="Inhibitor_I29"/>
    <property type="match status" value="1"/>
</dbReference>
<protein>
    <submittedName>
        <fullName evidence="5">Crustapain-like</fullName>
    </submittedName>
</protein>
<dbReference type="InParanoid" id="A0A6P7FMB3"/>
<dbReference type="GeneID" id="114329287"/>
<gene>
    <name evidence="5" type="primary">LOC114329287</name>
</gene>
<organism evidence="5">
    <name type="scientific">Diabrotica virgifera virgifera</name>
    <name type="common">western corn rootworm</name>
    <dbReference type="NCBI Taxonomy" id="50390"/>
    <lineage>
        <taxon>Eukaryota</taxon>
        <taxon>Metazoa</taxon>
        <taxon>Ecdysozoa</taxon>
        <taxon>Arthropoda</taxon>
        <taxon>Hexapoda</taxon>
        <taxon>Insecta</taxon>
        <taxon>Pterygota</taxon>
        <taxon>Neoptera</taxon>
        <taxon>Endopterygota</taxon>
        <taxon>Coleoptera</taxon>
        <taxon>Polyphaga</taxon>
        <taxon>Cucujiformia</taxon>
        <taxon>Chrysomeloidea</taxon>
        <taxon>Chrysomelidae</taxon>
        <taxon>Galerucinae</taxon>
        <taxon>Diabroticina</taxon>
        <taxon>Diabroticites</taxon>
        <taxon>Diabrotica</taxon>
    </lineage>
</organism>
<evidence type="ECO:0000256" key="1">
    <source>
        <dbReference type="SAM" id="SignalP"/>
    </source>
</evidence>
<accession>A0A6P7FMB3</accession>
<feature type="chain" id="PRO_5028335203" evidence="1">
    <location>
        <begin position="17"/>
        <end position="102"/>
    </location>
</feature>
<feature type="signal peptide" evidence="1">
    <location>
        <begin position="1"/>
        <end position="16"/>
    </location>
</feature>
<dbReference type="Pfam" id="PF08246">
    <property type="entry name" value="Inhibitor_I29"/>
    <property type="match status" value="1"/>
</dbReference>
<dbReference type="EnsemblMetazoa" id="XM_028278332.2">
    <property type="protein sequence ID" value="XP_028134133.1"/>
    <property type="gene ID" value="LOC114329287"/>
</dbReference>
<dbReference type="InterPro" id="IPR038765">
    <property type="entry name" value="Papain-like_cys_pep_sf"/>
</dbReference>
<keyword evidence="4" id="KW-1185">Reference proteome</keyword>
<dbReference type="SUPFAM" id="SSF54001">
    <property type="entry name" value="Cysteine proteinases"/>
    <property type="match status" value="1"/>
</dbReference>
<dbReference type="AlphaFoldDB" id="A0A6P7FMB3"/>
<dbReference type="RefSeq" id="XP_028134133.1">
    <property type="nucleotide sequence ID" value="XM_028278332.1"/>
</dbReference>
<name>A0A6P7FMB3_DIAVI</name>
<reference evidence="5" key="1">
    <citation type="submission" date="2025-04" db="UniProtKB">
        <authorList>
            <consortium name="RefSeq"/>
        </authorList>
    </citation>
    <scope>IDENTIFICATION</scope>
    <source>
        <tissue evidence="5">Whole insect</tissue>
    </source>
</reference>
<reference evidence="3" key="2">
    <citation type="submission" date="2025-05" db="UniProtKB">
        <authorList>
            <consortium name="EnsemblMetazoa"/>
        </authorList>
    </citation>
    <scope>IDENTIFICATION</scope>
</reference>
<evidence type="ECO:0000313" key="3">
    <source>
        <dbReference type="EnsemblMetazoa" id="XP_028134133.1"/>
    </source>
</evidence>
<evidence type="ECO:0000313" key="4">
    <source>
        <dbReference type="Proteomes" id="UP001652700"/>
    </source>
</evidence>
<dbReference type="Proteomes" id="UP001652700">
    <property type="component" value="Unplaced"/>
</dbReference>
<sequence>MFKNLFFLGLVAVAIAHFTYLSDDEEFENFKIKFNKNYSSDLEEKLRKQIFINSLNRVKEQNEKYEKGEDTWYAGINQFSDMTDEEKRRHTGLLPPPIIKFK</sequence>
<dbReference type="Gene3D" id="1.10.287.2250">
    <property type="match status" value="1"/>
</dbReference>
<keyword evidence="1" id="KW-0732">Signal</keyword>
<dbReference type="OrthoDB" id="5855924at2759"/>
<proteinExistence type="predicted"/>